<dbReference type="InterPro" id="IPR016208">
    <property type="entry name" value="Ald_Oxase/xanthine_DH-like"/>
</dbReference>
<dbReference type="Pfam" id="PF02738">
    <property type="entry name" value="MoCoBD_1"/>
    <property type="match status" value="1"/>
</dbReference>
<dbReference type="SMART" id="SM01008">
    <property type="entry name" value="Ald_Xan_dh_C"/>
    <property type="match status" value="1"/>
</dbReference>
<dbReference type="InterPro" id="IPR000674">
    <property type="entry name" value="Ald_Oxase/Xan_DH_a/b"/>
</dbReference>
<evidence type="ECO:0000256" key="1">
    <source>
        <dbReference type="ARBA" id="ARBA00022505"/>
    </source>
</evidence>
<evidence type="ECO:0000259" key="3">
    <source>
        <dbReference type="SMART" id="SM01008"/>
    </source>
</evidence>
<dbReference type="Pfam" id="PF01315">
    <property type="entry name" value="Ald_Xan_dh_C"/>
    <property type="match status" value="1"/>
</dbReference>
<dbReference type="InterPro" id="IPR036856">
    <property type="entry name" value="Ald_Oxase/Xan_DH_a/b_sf"/>
</dbReference>
<keyword evidence="2" id="KW-0560">Oxidoreductase</keyword>
<dbReference type="SUPFAM" id="SSF54665">
    <property type="entry name" value="CO dehydrogenase molybdoprotein N-domain-like"/>
    <property type="match status" value="1"/>
</dbReference>
<evidence type="ECO:0000313" key="4">
    <source>
        <dbReference type="EMBL" id="PSN98749.1"/>
    </source>
</evidence>
<name>A0A2R6BJH5_9ARCH</name>
<proteinExistence type="predicted"/>
<dbReference type="Pfam" id="PF20256">
    <property type="entry name" value="MoCoBD_2"/>
    <property type="match status" value="1"/>
</dbReference>
<protein>
    <recommendedName>
        <fullName evidence="3">Aldehyde oxidase/xanthine dehydrogenase a/b hammerhead domain-containing protein</fullName>
    </recommendedName>
</protein>
<dbReference type="InterPro" id="IPR046867">
    <property type="entry name" value="AldOxase/xan_DH_MoCoBD2"/>
</dbReference>
<accession>A0A2R6BJH5</accession>
<reference evidence="4 5" key="1">
    <citation type="submission" date="2017-04" db="EMBL/GenBank/DDBJ databases">
        <title>Novel microbial lineages endemic to geothermal iron-oxide mats fill important gaps in the evolutionary history of Archaea.</title>
        <authorList>
            <person name="Jay Z.J."/>
            <person name="Beam J.P."/>
            <person name="Dlakic M."/>
            <person name="Rusch D.B."/>
            <person name="Kozubal M.A."/>
            <person name="Inskeep W.P."/>
        </authorList>
    </citation>
    <scope>NUCLEOTIDE SEQUENCE [LARGE SCALE GENOMIC DNA]</scope>
    <source>
        <strain evidence="4">ECH_B_SAG-F08</strain>
    </source>
</reference>
<comment type="caution">
    <text evidence="4">The sequence shown here is derived from an EMBL/GenBank/DDBJ whole genome shotgun (WGS) entry which is preliminary data.</text>
</comment>
<dbReference type="AlphaFoldDB" id="A0A2R6BJH5"/>
<dbReference type="EMBL" id="NEXM01000025">
    <property type="protein sequence ID" value="PSN98749.1"/>
    <property type="molecule type" value="Genomic_DNA"/>
</dbReference>
<evidence type="ECO:0000313" key="5">
    <source>
        <dbReference type="Proteomes" id="UP000240381"/>
    </source>
</evidence>
<keyword evidence="1" id="KW-0500">Molybdenum</keyword>
<organism evidence="4 5">
    <name type="scientific">Candidatus Marsarchaeota G2 archaeon ECH_B_SAG-F08</name>
    <dbReference type="NCBI Taxonomy" id="1978165"/>
    <lineage>
        <taxon>Archaea</taxon>
        <taxon>Candidatus Marsarchaeota</taxon>
        <taxon>Candidatus Marsarchaeota group 2</taxon>
    </lineage>
</organism>
<dbReference type="InterPro" id="IPR008274">
    <property type="entry name" value="AldOxase/xan_DH_MoCoBD1"/>
</dbReference>
<dbReference type="Gene3D" id="3.90.1170.50">
    <property type="entry name" value="Aldehyde oxidase/xanthine dehydrogenase, a/b hammerhead"/>
    <property type="match status" value="1"/>
</dbReference>
<dbReference type="GO" id="GO:0005506">
    <property type="term" value="F:iron ion binding"/>
    <property type="evidence" value="ECO:0007669"/>
    <property type="project" value="InterPro"/>
</dbReference>
<sequence length="800" mass="88269">MTEQETKWLGKPIKLREDLLPITGKARYIDDLELPNTVYMAYTTSAYAHAKIKKIDPSKALAKPGVLCVISGEELKKHLEPFMQIAEPPAGNLKDYPLAVDKVRYFGEPVAAVVAEDRYTAEDAAELVEVEYEPLPAVVDPEDALKENAPLVHEEIGSNVVWKGIWDLGEVDAAFEQADEVIRERIVFHRYAPVPLEPNGVLAVYDETTDSFIIHSVNQMPMFSLPLICGALKTPPSKFRMLNPPYVGGAFGGKIINYTHITLAALLSKLLKRPVKYIETRSENIASGTHNNERIFYVELAVKRDGKVLGAKMRIIDNCGAYTRYEPAGAVIWSQVTPGIYAVKNIRVEFTQVVTNKGPTGPVRGYSRVQHNFMWERVMDIVAKRLALDPAEVRLKNFIPPEEMPYRGPSHTIYDGGDYPGAFRKLLDALEYQKWRKLQEEYRKQGRLIGIGFSAVIDSGANNFAQVKIINPNFPVSGNSEAAMVMIDQGGTVVAKVGTTDQGQSHETTMAQLVAEVFNMDPSRVVVPRGFDSASNVWAAHSGAYASRSAVLAGTALFLAAQKLKEKVLAIASHLLNENVEALKVENERVVSTKTGRSVSFSQIALVAWSDVVSLPEGMEPGLVSYYVYKPDWKFNKPDSKNRLNNTLTYSYTIHGSVVEVDPETFLVKILKHVVVSDPGVIINPLVVEGQEIGATMHGISAALYESLQYDEKGVLLTPNFWFYTPVGAKEMPDVELLHHITKSTSSLIGVRGIGEGGGGPIGSITNAVEDALEPLGIRINFSHVSGNKLFELWKGLHKR</sequence>
<dbReference type="SUPFAM" id="SSF56003">
    <property type="entry name" value="Molybdenum cofactor-binding domain"/>
    <property type="match status" value="1"/>
</dbReference>
<gene>
    <name evidence="4" type="ORF">B9Q11_01805</name>
</gene>
<dbReference type="GO" id="GO:0016491">
    <property type="term" value="F:oxidoreductase activity"/>
    <property type="evidence" value="ECO:0007669"/>
    <property type="project" value="UniProtKB-KW"/>
</dbReference>
<dbReference type="PANTHER" id="PTHR11908">
    <property type="entry name" value="XANTHINE DEHYDROGENASE"/>
    <property type="match status" value="1"/>
</dbReference>
<evidence type="ECO:0000256" key="2">
    <source>
        <dbReference type="ARBA" id="ARBA00023002"/>
    </source>
</evidence>
<feature type="domain" description="Aldehyde oxidase/xanthine dehydrogenase a/b hammerhead" evidence="3">
    <location>
        <begin position="23"/>
        <end position="136"/>
    </location>
</feature>
<dbReference type="Gene3D" id="3.30.365.10">
    <property type="entry name" value="Aldehyde oxidase/xanthine dehydrogenase, molybdopterin binding domain"/>
    <property type="match status" value="4"/>
</dbReference>
<dbReference type="PANTHER" id="PTHR11908:SF132">
    <property type="entry name" value="ALDEHYDE OXIDASE 1-RELATED"/>
    <property type="match status" value="1"/>
</dbReference>
<dbReference type="InterPro" id="IPR037165">
    <property type="entry name" value="AldOxase/xan_DH_Mopterin-bd_sf"/>
</dbReference>
<dbReference type="Proteomes" id="UP000240381">
    <property type="component" value="Unassembled WGS sequence"/>
</dbReference>